<gene>
    <name evidence="3" type="ORF">GCM10022278_14480</name>
</gene>
<protein>
    <recommendedName>
        <fullName evidence="5">Ricin-type beta-trefoil lectin protein</fullName>
    </recommendedName>
</protein>
<keyword evidence="4" id="KW-1185">Reference proteome</keyword>
<sequence length="304" mass="34093">MQQWSCSSGANQRFHIERQSDGYYRIRPMHSGKVVEVGASSTADGGNVKQWTWWGGDSQRFAFRSTRTTAAAKPVWNENFDGLSAGSRWLNEPYTEVRNGCGVDGSKCVRMTYVRSSAGSPRIVGRQSLPPAREYTLNYDVMFESGFGFVKGGKLPGLGPDNPTSGCKPIVDNGWSARVMWRRDGEPVIYSYHQNRANPCGDDYYSSRQFETGRYHAISLHVKVNDPWQANGLIDLYIDGRKAASHQNVQLREVGGSRTEITNFLLSTFFGGNDWSWAPPRTVYSRFDNFAVYPGLRVRSSPGR</sequence>
<dbReference type="PANTHER" id="PTHR40124">
    <property type="match status" value="1"/>
</dbReference>
<accession>A0ABP7NZ56</accession>
<dbReference type="InterPro" id="IPR035992">
    <property type="entry name" value="Ricin_B-like_lectins"/>
</dbReference>
<dbReference type="Gene3D" id="2.60.120.200">
    <property type="match status" value="1"/>
</dbReference>
<dbReference type="EMBL" id="BAABBO010000007">
    <property type="protein sequence ID" value="GAA3957029.1"/>
    <property type="molecule type" value="Genomic_DNA"/>
</dbReference>
<dbReference type="Pfam" id="PF21294">
    <property type="entry name" value="Polysacc_lyase_14"/>
    <property type="match status" value="1"/>
</dbReference>
<reference evidence="4" key="1">
    <citation type="journal article" date="2019" name="Int. J. Syst. Evol. Microbiol.">
        <title>The Global Catalogue of Microorganisms (GCM) 10K type strain sequencing project: providing services to taxonomists for standard genome sequencing and annotation.</title>
        <authorList>
            <consortium name="The Broad Institute Genomics Platform"/>
            <consortium name="The Broad Institute Genome Sequencing Center for Infectious Disease"/>
            <person name="Wu L."/>
            <person name="Ma J."/>
        </authorList>
    </citation>
    <scope>NUCLEOTIDE SEQUENCE [LARGE SCALE GENOMIC DNA]</scope>
    <source>
        <strain evidence="4">JCM 17555</strain>
    </source>
</reference>
<dbReference type="Gene3D" id="2.80.10.50">
    <property type="match status" value="1"/>
</dbReference>
<dbReference type="PANTHER" id="PTHR40124:SF1">
    <property type="entry name" value="DISAGGREGATASE RELATED REPEAT PROTEIN"/>
    <property type="match status" value="1"/>
</dbReference>
<organism evidence="3 4">
    <name type="scientific">Allohahella marinimesophila</name>
    <dbReference type="NCBI Taxonomy" id="1054972"/>
    <lineage>
        <taxon>Bacteria</taxon>
        <taxon>Pseudomonadati</taxon>
        <taxon>Pseudomonadota</taxon>
        <taxon>Gammaproteobacteria</taxon>
        <taxon>Oceanospirillales</taxon>
        <taxon>Hahellaceae</taxon>
        <taxon>Allohahella</taxon>
    </lineage>
</organism>
<evidence type="ECO:0000313" key="4">
    <source>
        <dbReference type="Proteomes" id="UP001501337"/>
    </source>
</evidence>
<dbReference type="SUPFAM" id="SSF50370">
    <property type="entry name" value="Ricin B-like lectins"/>
    <property type="match status" value="1"/>
</dbReference>
<dbReference type="InterPro" id="IPR048958">
    <property type="entry name" value="Polysacc_lyase_14"/>
</dbReference>
<dbReference type="Proteomes" id="UP001501337">
    <property type="component" value="Unassembled WGS sequence"/>
</dbReference>
<evidence type="ECO:0000313" key="3">
    <source>
        <dbReference type="EMBL" id="GAA3957029.1"/>
    </source>
</evidence>
<comment type="caution">
    <text evidence="3">The sequence shown here is derived from an EMBL/GenBank/DDBJ whole genome shotgun (WGS) entry which is preliminary data.</text>
</comment>
<feature type="domain" description="Polysaccharide lyase 14" evidence="2">
    <location>
        <begin position="132"/>
        <end position="290"/>
    </location>
</feature>
<feature type="domain" description="Ricin B lectin" evidence="1">
    <location>
        <begin position="2"/>
        <end position="51"/>
    </location>
</feature>
<evidence type="ECO:0000259" key="1">
    <source>
        <dbReference type="Pfam" id="PF14200"/>
    </source>
</evidence>
<dbReference type="Pfam" id="PF14200">
    <property type="entry name" value="RicinB_lectin_2"/>
    <property type="match status" value="1"/>
</dbReference>
<evidence type="ECO:0008006" key="5">
    <source>
        <dbReference type="Google" id="ProtNLM"/>
    </source>
</evidence>
<name>A0ABP7NZ56_9GAMM</name>
<dbReference type="InterPro" id="IPR000772">
    <property type="entry name" value="Ricin_B_lectin"/>
</dbReference>
<proteinExistence type="predicted"/>
<evidence type="ECO:0000259" key="2">
    <source>
        <dbReference type="Pfam" id="PF21294"/>
    </source>
</evidence>